<dbReference type="Pfam" id="PF06119">
    <property type="entry name" value="NIDO"/>
    <property type="match status" value="1"/>
</dbReference>
<keyword evidence="3" id="KW-1185">Reference proteome</keyword>
<evidence type="ECO:0000259" key="2">
    <source>
        <dbReference type="PROSITE" id="PS51220"/>
    </source>
</evidence>
<dbReference type="InterPro" id="IPR052749">
    <property type="entry name" value="Alpha-tectorin"/>
</dbReference>
<dbReference type="Proteomes" id="UP000000437">
    <property type="component" value="Chromosome 12"/>
</dbReference>
<proteinExistence type="predicted"/>
<dbReference type="AlphaFoldDB" id="A0A8M9Q983"/>
<keyword evidence="1" id="KW-0732">Signal</keyword>
<protein>
    <submittedName>
        <fullName evidence="4">Sushi, nidogen and EGF-like domain-containing protein 1</fullName>
    </submittedName>
</protein>
<name>A0A8M9Q983_DANRE</name>
<dbReference type="InterPro" id="IPR003886">
    <property type="entry name" value="NIDO_dom"/>
</dbReference>
<dbReference type="PANTHER" id="PTHR46160:SF9">
    <property type="entry name" value="PROTEIN PRY2-RELATED"/>
    <property type="match status" value="1"/>
</dbReference>
<gene>
    <name evidence="4" type="primary">LOC101882112</name>
</gene>
<dbReference type="PANTHER" id="PTHR46160">
    <property type="entry name" value="ALPHA-TECTORIN-RELATED"/>
    <property type="match status" value="1"/>
</dbReference>
<evidence type="ECO:0000256" key="1">
    <source>
        <dbReference type="SAM" id="SignalP"/>
    </source>
</evidence>
<dbReference type="GeneID" id="101882112"/>
<feature type="domain" description="NIDO" evidence="2">
    <location>
        <begin position="142"/>
        <end position="286"/>
    </location>
</feature>
<dbReference type="SMART" id="SM00539">
    <property type="entry name" value="NIDO"/>
    <property type="match status" value="1"/>
</dbReference>
<dbReference type="GO" id="GO:0007160">
    <property type="term" value="P:cell-matrix adhesion"/>
    <property type="evidence" value="ECO:0007669"/>
    <property type="project" value="InterPro"/>
</dbReference>
<feature type="chain" id="PRO_5035445667" evidence="1">
    <location>
        <begin position="19"/>
        <end position="341"/>
    </location>
</feature>
<organism evidence="3 4">
    <name type="scientific">Danio rerio</name>
    <name type="common">Zebrafish</name>
    <name type="synonym">Brachydanio rerio</name>
    <dbReference type="NCBI Taxonomy" id="7955"/>
    <lineage>
        <taxon>Eukaryota</taxon>
        <taxon>Metazoa</taxon>
        <taxon>Chordata</taxon>
        <taxon>Craniata</taxon>
        <taxon>Vertebrata</taxon>
        <taxon>Euteleostomi</taxon>
        <taxon>Actinopterygii</taxon>
        <taxon>Neopterygii</taxon>
        <taxon>Teleostei</taxon>
        <taxon>Ostariophysi</taxon>
        <taxon>Cypriniformes</taxon>
        <taxon>Danionidae</taxon>
        <taxon>Danioninae</taxon>
        <taxon>Danio</taxon>
    </lineage>
</organism>
<dbReference type="RefSeq" id="XP_073774992.1">
    <property type="nucleotide sequence ID" value="XM_073918891.1"/>
</dbReference>
<dbReference type="PROSITE" id="PS51220">
    <property type="entry name" value="NIDO"/>
    <property type="match status" value="1"/>
</dbReference>
<dbReference type="RefSeq" id="XP_021336093.1">
    <property type="nucleotide sequence ID" value="XM_021480418.3"/>
</dbReference>
<dbReference type="KEGG" id="dre:101882112"/>
<reference evidence="4" key="1">
    <citation type="submission" date="2025-08" db="UniProtKB">
        <authorList>
            <consortium name="RefSeq"/>
        </authorList>
    </citation>
    <scope>IDENTIFICATION</scope>
    <source>
        <strain evidence="4">Tuebingen</strain>
        <tissue evidence="4">Fibroblasts and whole tissue</tissue>
    </source>
</reference>
<evidence type="ECO:0000313" key="3">
    <source>
        <dbReference type="Proteomes" id="UP000000437"/>
    </source>
</evidence>
<sequence length="341" mass="38255">MSSSLVLHHLLVFASVLAQLMAQTKTGSTSMENTSQVTEVQSDTTRLDTILMTTSVYTTTATAWAAPAIFYPFGSSAGDIEHLEFDNDSFQYVDFSAPFTYFGRKYSSIYVNYNGLLTFNQSLTESHPEPFPTYGNEDYIAALWTDLDDIGIGKYWYQEYTNGSVLDRATQDINQYFPNKGFTAIWVFVVTWDCVLTWDMNAYDRHSDPAITFQVVLISGGGFSFILMNYGDCAAISYPVEAGYDTINSTDYYVIHYHSNGSSIPNLKNTTNVNVPGRWAFLVNNGTENVIGLQMKLGSYLDLTQTQNIESVLQLINQELVCHGAPSYFKLKLRKVTKLKP</sequence>
<feature type="signal peptide" evidence="1">
    <location>
        <begin position="1"/>
        <end position="18"/>
    </location>
</feature>
<evidence type="ECO:0000313" key="4">
    <source>
        <dbReference type="RefSeq" id="XP_021336093.1"/>
    </source>
</evidence>
<accession>A0A8M9Q983</accession>
<dbReference type="OrthoDB" id="6236007at2759"/>
<dbReference type="RefSeq" id="XP_073774993.1">
    <property type="nucleotide sequence ID" value="XM_073918892.1"/>
</dbReference>